<dbReference type="AlphaFoldDB" id="A0A367ZKC8"/>
<evidence type="ECO:0000313" key="12">
    <source>
        <dbReference type="Proteomes" id="UP000252355"/>
    </source>
</evidence>
<feature type="transmembrane region" description="Helical" evidence="9">
    <location>
        <begin position="244"/>
        <end position="270"/>
    </location>
</feature>
<evidence type="ECO:0000256" key="8">
    <source>
        <dbReference type="SAM" id="MobiDB-lite"/>
    </source>
</evidence>
<evidence type="ECO:0000256" key="5">
    <source>
        <dbReference type="ARBA" id="ARBA00022692"/>
    </source>
</evidence>
<organism evidence="11 12">
    <name type="scientific">Candidatus Ozemobacter sibiricus</name>
    <dbReference type="NCBI Taxonomy" id="2268124"/>
    <lineage>
        <taxon>Bacteria</taxon>
        <taxon>Candidatus Ozemobacteria</taxon>
        <taxon>Candidatus Ozemobacterales</taxon>
        <taxon>Candidatus Ozemobacteraceae</taxon>
        <taxon>Candidatus Ozemobacter</taxon>
    </lineage>
</organism>
<dbReference type="Proteomes" id="UP000252355">
    <property type="component" value="Unassembled WGS sequence"/>
</dbReference>
<feature type="domain" description="Glycosyltransferase RgtA/B/C/D-like" evidence="10">
    <location>
        <begin position="51"/>
        <end position="177"/>
    </location>
</feature>
<dbReference type="PANTHER" id="PTHR33908:SF3">
    <property type="entry name" value="UNDECAPRENYL PHOSPHATE-ALPHA-4-AMINO-4-DEOXY-L-ARABINOSE ARABINOSYL TRANSFERASE"/>
    <property type="match status" value="1"/>
</dbReference>
<feature type="transmembrane region" description="Helical" evidence="9">
    <location>
        <begin position="282"/>
        <end position="298"/>
    </location>
</feature>
<feature type="compositionally biased region" description="Low complexity" evidence="8">
    <location>
        <begin position="761"/>
        <end position="771"/>
    </location>
</feature>
<evidence type="ECO:0000259" key="10">
    <source>
        <dbReference type="Pfam" id="PF13231"/>
    </source>
</evidence>
<keyword evidence="2" id="KW-1003">Cell membrane</keyword>
<accession>A0A367ZKC8</accession>
<protein>
    <submittedName>
        <fullName evidence="11">Signal transduction histidine kinase CheA</fullName>
    </submittedName>
</protein>
<dbReference type="GO" id="GO:0016301">
    <property type="term" value="F:kinase activity"/>
    <property type="evidence" value="ECO:0007669"/>
    <property type="project" value="UniProtKB-KW"/>
</dbReference>
<dbReference type="GO" id="GO:0005886">
    <property type="term" value="C:plasma membrane"/>
    <property type="evidence" value="ECO:0007669"/>
    <property type="project" value="UniProtKB-SubCell"/>
</dbReference>
<evidence type="ECO:0000313" key="11">
    <source>
        <dbReference type="EMBL" id="RCK78556.1"/>
    </source>
</evidence>
<dbReference type="EMBL" id="QOQW01000021">
    <property type="protein sequence ID" value="RCK78556.1"/>
    <property type="molecule type" value="Genomic_DNA"/>
</dbReference>
<comment type="subcellular location">
    <subcellularLocation>
        <location evidence="1">Cell membrane</location>
        <topology evidence="1">Multi-pass membrane protein</topology>
    </subcellularLocation>
</comment>
<proteinExistence type="predicted"/>
<keyword evidence="6 9" id="KW-1133">Transmembrane helix</keyword>
<keyword evidence="5 9" id="KW-0812">Transmembrane</keyword>
<feature type="compositionally biased region" description="Pro residues" evidence="8">
    <location>
        <begin position="639"/>
        <end position="648"/>
    </location>
</feature>
<feature type="transmembrane region" description="Helical" evidence="9">
    <location>
        <begin position="99"/>
        <end position="115"/>
    </location>
</feature>
<gene>
    <name evidence="11" type="ORF">OZSIB_1278</name>
</gene>
<feature type="transmembrane region" description="Helical" evidence="9">
    <location>
        <begin position="198"/>
        <end position="224"/>
    </location>
</feature>
<dbReference type="GO" id="GO:0010041">
    <property type="term" value="P:response to iron(III) ion"/>
    <property type="evidence" value="ECO:0007669"/>
    <property type="project" value="TreeGrafter"/>
</dbReference>
<evidence type="ECO:0000256" key="6">
    <source>
        <dbReference type="ARBA" id="ARBA00022989"/>
    </source>
</evidence>
<comment type="caution">
    <text evidence="11">The sequence shown here is derived from an EMBL/GenBank/DDBJ whole genome shotgun (WGS) entry which is preliminary data.</text>
</comment>
<dbReference type="GO" id="GO:0016763">
    <property type="term" value="F:pentosyltransferase activity"/>
    <property type="evidence" value="ECO:0007669"/>
    <property type="project" value="TreeGrafter"/>
</dbReference>
<feature type="transmembrane region" description="Helical" evidence="9">
    <location>
        <begin position="396"/>
        <end position="416"/>
    </location>
</feature>
<dbReference type="InterPro" id="IPR038731">
    <property type="entry name" value="RgtA/B/C-like"/>
</dbReference>
<dbReference type="Pfam" id="PF13231">
    <property type="entry name" value="PMT_2"/>
    <property type="match status" value="1"/>
</dbReference>
<feature type="transmembrane region" description="Helical" evidence="9">
    <location>
        <begin position="367"/>
        <end position="389"/>
    </location>
</feature>
<feature type="transmembrane region" description="Helical" evidence="9">
    <location>
        <begin position="152"/>
        <end position="177"/>
    </location>
</feature>
<feature type="transmembrane region" description="Helical" evidence="9">
    <location>
        <begin position="304"/>
        <end position="322"/>
    </location>
</feature>
<dbReference type="InterPro" id="IPR050297">
    <property type="entry name" value="LipidA_mod_glycosyltrf_83"/>
</dbReference>
<feature type="region of interest" description="Disordered" evidence="8">
    <location>
        <begin position="629"/>
        <end position="664"/>
    </location>
</feature>
<keyword evidence="7 9" id="KW-0472">Membrane</keyword>
<reference evidence="11 12" key="1">
    <citation type="submission" date="2018-05" db="EMBL/GenBank/DDBJ databases">
        <title>A metagenomic window into the 2 km-deep terrestrial subsurface aquifer revealed taxonomically and functionally diverse microbial community comprising novel uncultured bacterial lineages.</title>
        <authorList>
            <person name="Kadnikov V.V."/>
            <person name="Mardanov A.V."/>
            <person name="Beletsky A.V."/>
            <person name="Banks D."/>
            <person name="Pimenov N.V."/>
            <person name="Frank Y.A."/>
            <person name="Karnachuk O.V."/>
            <person name="Ravin N.V."/>
        </authorList>
    </citation>
    <scope>NUCLEOTIDE SEQUENCE [LARGE SCALE GENOMIC DNA]</scope>
    <source>
        <strain evidence="11">BY5</strain>
    </source>
</reference>
<feature type="region of interest" description="Disordered" evidence="8">
    <location>
        <begin position="563"/>
        <end position="584"/>
    </location>
</feature>
<feature type="compositionally biased region" description="Pro residues" evidence="8">
    <location>
        <begin position="736"/>
        <end position="760"/>
    </location>
</feature>
<feature type="compositionally biased region" description="Pro residues" evidence="8">
    <location>
        <begin position="791"/>
        <end position="801"/>
    </location>
</feature>
<dbReference type="PANTHER" id="PTHR33908">
    <property type="entry name" value="MANNOSYLTRANSFERASE YKCB-RELATED"/>
    <property type="match status" value="1"/>
</dbReference>
<feature type="transmembrane region" description="Helical" evidence="9">
    <location>
        <begin position="127"/>
        <end position="146"/>
    </location>
</feature>
<keyword evidence="3" id="KW-0328">Glycosyltransferase</keyword>
<evidence type="ECO:0000256" key="7">
    <source>
        <dbReference type="ARBA" id="ARBA00023136"/>
    </source>
</evidence>
<keyword evidence="4" id="KW-0808">Transferase</keyword>
<feature type="compositionally biased region" description="Low complexity" evidence="8">
    <location>
        <begin position="697"/>
        <end position="728"/>
    </location>
</feature>
<name>A0A367ZKC8_9BACT</name>
<evidence type="ECO:0000256" key="2">
    <source>
        <dbReference type="ARBA" id="ARBA00022475"/>
    </source>
</evidence>
<evidence type="ECO:0000256" key="9">
    <source>
        <dbReference type="SAM" id="Phobius"/>
    </source>
</evidence>
<feature type="compositionally biased region" description="Low complexity" evidence="8">
    <location>
        <begin position="629"/>
        <end position="638"/>
    </location>
</feature>
<evidence type="ECO:0000256" key="1">
    <source>
        <dbReference type="ARBA" id="ARBA00004651"/>
    </source>
</evidence>
<evidence type="ECO:0000256" key="4">
    <source>
        <dbReference type="ARBA" id="ARBA00022679"/>
    </source>
</evidence>
<sequence length="815" mass="85623">MFAGTIALIGYQIGTPSLFETSEGRFASIARAMVDTGDWLIPRFNGLVHLSKPPLPYWASALGQKLLGFDETGARALLPVAAAITAWGCFRIGLLLMPLRAALISTFILLTSLFFNAQFRGLTADPFLAMFETWMVWALIAFVQNPRPGPGVLFYAMAGAAMLTKGPPGLLPLLGLLPGLGLRYGWARLRRLAAMPTGWLIFLVLGLGWYLLMGIRFPGAISYFLYDETLARVASTSHQRGGPWYYFIGILLGGSIPWTLFFVAGLIALLGEIRDERQPMNLPLLLWLAAPFVVFSLSQSKLPAYALPLMVPLSLICGRYLAPMLHLNEDEPLTFKLESSVTLFFLGASAVATLYCAWSGIVPDPRFAKVVLFLGFYLVFLTAFGYLFLSWEMAKGILLVLGFIVPGSMMFLLPGLRGDEEIAPGRFLPGYRALLQDVEALPEKATIISIEDMLHAAYFYTGKVIPTWNVTRETRFDPDLARLYDLHGDQALRDAASGGAFLLIRAKDVPTAEPIVGRRLERITAVGPWGLYHTGPVLATWRPLAGAPLPFSPGLANDAAATEAPPVLSPTGKPLPATEAGEGALGQGNRVLPAVWASPPLAIAATGSVSPAAPVAPPLVSSPPPIPAASAVPATPAASAPPPPPPAPISASPAPVSLASPPSHSLASPAVVVASIPALAMPATPPSHLLPPAQADSSPSGLAPLPVASPSLPAPSASPTAVFPAAARPADKPAAKPAPKPTPKPAARPAPKPPAKPASKPPAKSSPKPAHAAPPKPSGPSPDKSTGLFTPKPPVVSPPEPSSALVRPAAGHPAR</sequence>
<feature type="transmembrane region" description="Helical" evidence="9">
    <location>
        <begin position="343"/>
        <end position="361"/>
    </location>
</feature>
<dbReference type="GO" id="GO:0009103">
    <property type="term" value="P:lipopolysaccharide biosynthetic process"/>
    <property type="evidence" value="ECO:0007669"/>
    <property type="project" value="UniProtKB-ARBA"/>
</dbReference>
<keyword evidence="11" id="KW-0418">Kinase</keyword>
<feature type="compositionally biased region" description="Low complexity" evidence="8">
    <location>
        <begin position="649"/>
        <end position="664"/>
    </location>
</feature>
<evidence type="ECO:0000256" key="3">
    <source>
        <dbReference type="ARBA" id="ARBA00022676"/>
    </source>
</evidence>
<feature type="region of interest" description="Disordered" evidence="8">
    <location>
        <begin position="681"/>
        <end position="815"/>
    </location>
</feature>